<name>A0A673KLI0_9TELE</name>
<dbReference type="InterPro" id="IPR049372">
    <property type="entry name" value="PPP1R21_C"/>
</dbReference>
<feature type="domain" description="Protein phosphatase 1 regulatory subunit 21 C-terminal" evidence="4">
    <location>
        <begin position="512"/>
        <end position="652"/>
    </location>
</feature>
<keyword evidence="6" id="KW-1185">Reference proteome</keyword>
<feature type="domain" description="Protein phosphatase 1 regulatory subunit 21 six-helix bundle" evidence="3">
    <location>
        <begin position="147"/>
        <end position="394"/>
    </location>
</feature>
<dbReference type="PANTHER" id="PTHR21448">
    <property type="entry name" value="SMOOTH MUSCLE MYOSIN HEAVY CHAIN-RELATED"/>
    <property type="match status" value="1"/>
</dbReference>
<feature type="coiled-coil region" evidence="1">
    <location>
        <begin position="37"/>
        <end position="103"/>
    </location>
</feature>
<dbReference type="Pfam" id="PF10212">
    <property type="entry name" value="PPP1R21_helical"/>
    <property type="match status" value="1"/>
</dbReference>
<dbReference type="GO" id="GO:0016020">
    <property type="term" value="C:membrane"/>
    <property type="evidence" value="ECO:0007669"/>
    <property type="project" value="TreeGrafter"/>
</dbReference>
<evidence type="ECO:0000259" key="3">
    <source>
        <dbReference type="Pfam" id="PF10212"/>
    </source>
</evidence>
<evidence type="ECO:0000313" key="5">
    <source>
        <dbReference type="Ensembl" id="ENSSRHP00000066571.1"/>
    </source>
</evidence>
<proteinExistence type="predicted"/>
<gene>
    <name evidence="5" type="primary">ppp1r21</name>
</gene>
<evidence type="ECO:0000313" key="6">
    <source>
        <dbReference type="Proteomes" id="UP000472270"/>
    </source>
</evidence>
<dbReference type="GO" id="GO:0005769">
    <property type="term" value="C:early endosome"/>
    <property type="evidence" value="ECO:0007669"/>
    <property type="project" value="TreeGrafter"/>
</dbReference>
<dbReference type="AlphaFoldDB" id="A0A673KLI0"/>
<sequence>GDSPSQVSLQTQSVFDEDLQKKIQENERLHIQFYEADEQYRRQEAQLRARLDQLEKESEQHQAVVNALNRKYTDAIEKLQNDKALLEVKAQTLEREAKDCRIRTEECVRTISDPVIQDACFNRTLSDYNSLNVPLHNRRHQLKARDVAAQALGFVQSLVSALLNFHSYTEQRVHIYPLDSSIEAISPVNLKFSQYLHENASYLRLLEEDLLQLHHSITEDSITALETLAKLQDFSRSFSSYSSFLQKILPYQLQSLEEDCEAFLCTAALASKNRQLQKDMKKLTAVFQKLKSYVALLALPSECVCVCVANAVFTQMSVCLHGLHDAATELSQHYSQKASLEQDLPTVTQKFRTTNECLLSSLASLTNSCGKMATFFSNNLDFLASCPGYSPRGCFLNPRQADSVMENKRHAATYMSTIRKVRSESVSYREALANRQVLTSSTESREGLMQQVAQSQEKISRLEQEKEHWLLEAQLGQVRLQKETQRIAQLEAQITDGGPAETHSAADGPDPECADAPEPLQDSSVIGMLTITPCSESAADQESREHLIKHHYMSRVSELTSQLQMCDSKAVQFHAECRAVAKRLAMAEKSRETLTEELKLAHQNTTRLQDELSTTKRSYEDQLSMMSDHLCSMNDTLSKQRDQIDSLKLASKGNSKKNKSR</sequence>
<reference evidence="5" key="1">
    <citation type="submission" date="2025-08" db="UniProtKB">
        <authorList>
            <consortium name="Ensembl"/>
        </authorList>
    </citation>
    <scope>IDENTIFICATION</scope>
</reference>
<organism evidence="5 6">
    <name type="scientific">Sinocyclocheilus rhinocerous</name>
    <dbReference type="NCBI Taxonomy" id="307959"/>
    <lineage>
        <taxon>Eukaryota</taxon>
        <taxon>Metazoa</taxon>
        <taxon>Chordata</taxon>
        <taxon>Craniata</taxon>
        <taxon>Vertebrata</taxon>
        <taxon>Euteleostomi</taxon>
        <taxon>Actinopterygii</taxon>
        <taxon>Neopterygii</taxon>
        <taxon>Teleostei</taxon>
        <taxon>Ostariophysi</taxon>
        <taxon>Cypriniformes</taxon>
        <taxon>Cyprinidae</taxon>
        <taxon>Cyprininae</taxon>
        <taxon>Sinocyclocheilus</taxon>
    </lineage>
</organism>
<dbReference type="PANTHER" id="PTHR21448:SF0">
    <property type="entry name" value="PROTEIN PHOSPHATASE 1 REGULATORY SUBUNIT 21"/>
    <property type="match status" value="1"/>
</dbReference>
<dbReference type="InterPro" id="IPR019348">
    <property type="entry name" value="PPP1R21_six_helix"/>
</dbReference>
<evidence type="ECO:0000256" key="1">
    <source>
        <dbReference type="SAM" id="Coils"/>
    </source>
</evidence>
<dbReference type="Pfam" id="PF21636">
    <property type="entry name" value="PPP1R21_C"/>
    <property type="match status" value="1"/>
</dbReference>
<dbReference type="Proteomes" id="UP000472270">
    <property type="component" value="Unassembled WGS sequence"/>
</dbReference>
<feature type="coiled-coil region" evidence="1">
    <location>
        <begin position="445"/>
        <end position="493"/>
    </location>
</feature>
<reference evidence="5" key="2">
    <citation type="submission" date="2025-09" db="UniProtKB">
        <authorList>
            <consortium name="Ensembl"/>
        </authorList>
    </citation>
    <scope>IDENTIFICATION</scope>
</reference>
<evidence type="ECO:0000259" key="4">
    <source>
        <dbReference type="Pfam" id="PF21636"/>
    </source>
</evidence>
<evidence type="ECO:0000256" key="2">
    <source>
        <dbReference type="SAM" id="MobiDB-lite"/>
    </source>
</evidence>
<keyword evidence="1" id="KW-0175">Coiled coil</keyword>
<protein>
    <submittedName>
        <fullName evidence="5">Uncharacterized protein</fullName>
    </submittedName>
</protein>
<feature type="coiled-coil region" evidence="1">
    <location>
        <begin position="584"/>
        <end position="611"/>
    </location>
</feature>
<accession>A0A673KLI0</accession>
<dbReference type="InterPro" id="IPR040024">
    <property type="entry name" value="PPP1R21"/>
</dbReference>
<feature type="region of interest" description="Disordered" evidence="2">
    <location>
        <begin position="493"/>
        <end position="512"/>
    </location>
</feature>
<dbReference type="Ensembl" id="ENSSRHT00000068393.1">
    <property type="protein sequence ID" value="ENSSRHP00000066571.1"/>
    <property type="gene ID" value="ENSSRHG00000033009.1"/>
</dbReference>